<evidence type="ECO:0000313" key="1">
    <source>
        <dbReference type="EMBL" id="TPE42371.1"/>
    </source>
</evidence>
<gene>
    <name evidence="1" type="ORF">FJM65_18240</name>
</gene>
<sequence length="154" mass="17521">MRNLLKTVLVAFLPLLIAACNKEEVEPFDHPFFHIHVDNQDTVEVRYNRRDTVSYHIYLSAKRQFDPIEVTYSITPGSGLQEGRDYRVLNSGSTLLFRPGVFEVPVKVAWLENDLDPALDNSLSIKIESNSEGYTLGLPGPDHLQQQLVLIKKK</sequence>
<dbReference type="PROSITE" id="PS51257">
    <property type="entry name" value="PROKAR_LIPOPROTEIN"/>
    <property type="match status" value="1"/>
</dbReference>
<dbReference type="EMBL" id="VFRQ01000013">
    <property type="protein sequence ID" value="TPE42371.1"/>
    <property type="molecule type" value="Genomic_DNA"/>
</dbReference>
<dbReference type="OrthoDB" id="1007362at2"/>
<comment type="caution">
    <text evidence="1">The sequence shown here is derived from an EMBL/GenBank/DDBJ whole genome shotgun (WGS) entry which is preliminary data.</text>
</comment>
<proteinExistence type="predicted"/>
<organism evidence="1 2">
    <name type="scientific">Pontibacter mangrovi</name>
    <dbReference type="NCBI Taxonomy" id="2589816"/>
    <lineage>
        <taxon>Bacteria</taxon>
        <taxon>Pseudomonadati</taxon>
        <taxon>Bacteroidota</taxon>
        <taxon>Cytophagia</taxon>
        <taxon>Cytophagales</taxon>
        <taxon>Hymenobacteraceae</taxon>
        <taxon>Pontibacter</taxon>
    </lineage>
</organism>
<dbReference type="Proteomes" id="UP000316727">
    <property type="component" value="Unassembled WGS sequence"/>
</dbReference>
<name>A0A501W557_9BACT</name>
<dbReference type="SUPFAM" id="SSF141072">
    <property type="entry name" value="CalX-like"/>
    <property type="match status" value="1"/>
</dbReference>
<accession>A0A501W557</accession>
<evidence type="ECO:0008006" key="3">
    <source>
        <dbReference type="Google" id="ProtNLM"/>
    </source>
</evidence>
<dbReference type="RefSeq" id="WP_140623374.1">
    <property type="nucleotide sequence ID" value="NZ_VFRQ01000013.1"/>
</dbReference>
<dbReference type="AlphaFoldDB" id="A0A501W557"/>
<dbReference type="InterPro" id="IPR038081">
    <property type="entry name" value="CalX-like_sf"/>
</dbReference>
<evidence type="ECO:0000313" key="2">
    <source>
        <dbReference type="Proteomes" id="UP000316727"/>
    </source>
</evidence>
<reference evidence="1 2" key="1">
    <citation type="submission" date="2019-06" db="EMBL/GenBank/DDBJ databases">
        <title>A novel bacterium of genus Pontibacter, isolated from marine sediment.</title>
        <authorList>
            <person name="Huang H."/>
            <person name="Mo K."/>
            <person name="Hu Y."/>
        </authorList>
    </citation>
    <scope>NUCLEOTIDE SEQUENCE [LARGE SCALE GENOMIC DNA]</scope>
    <source>
        <strain evidence="1 2">HB172049</strain>
    </source>
</reference>
<keyword evidence="2" id="KW-1185">Reference proteome</keyword>
<protein>
    <recommendedName>
        <fullName evidence="3">Calx-beta domain-containing protein</fullName>
    </recommendedName>
</protein>